<evidence type="ECO:0000256" key="2">
    <source>
        <dbReference type="ARBA" id="ARBA00011575"/>
    </source>
</evidence>
<dbReference type="Pfam" id="PF00425">
    <property type="entry name" value="Chorismate_bind"/>
    <property type="match status" value="1"/>
</dbReference>
<dbReference type="InterPro" id="IPR006805">
    <property type="entry name" value="Anth_synth_I_N"/>
</dbReference>
<dbReference type="PANTHER" id="PTHR11236">
    <property type="entry name" value="AMINOBENZOATE/ANTHRANILATE SYNTHASE"/>
    <property type="match status" value="1"/>
</dbReference>
<dbReference type="Proteomes" id="UP000510842">
    <property type="component" value="Chromosome"/>
</dbReference>
<name>A0A6S6S4U0_9GAMM</name>
<comment type="cofactor">
    <cofactor evidence="1">
        <name>Mg(2+)</name>
        <dbReference type="ChEBI" id="CHEBI:18420"/>
    </cofactor>
</comment>
<dbReference type="InterPro" id="IPR015890">
    <property type="entry name" value="Chorismate_C"/>
</dbReference>
<dbReference type="InterPro" id="IPR019999">
    <property type="entry name" value="Anth_synth_I-like"/>
</dbReference>
<keyword evidence="5" id="KW-0460">Magnesium</keyword>
<keyword evidence="4" id="KW-0479">Metal-binding</keyword>
<comment type="function">
    <text evidence="7">Part of a heterotetrameric complex that catalyzes the two-step biosynthesis of anthranilate, an intermediate in the biosynthesis of L-tryptophan. In the first step, the glutamine-binding beta subunit (TrpG) of anthranilate synthase (AS) provides the glutamine amidotransferase activity which generates ammonia as a substrate that, along with chorismate, is used in the second step, catalyzed by the large alpha subunit of AS (TrpE) to produce anthranilate. In the absence of TrpG, TrpE can synthesize anthranilate directly from chorismate and high concentrations of ammonia.</text>
</comment>
<evidence type="ECO:0000256" key="4">
    <source>
        <dbReference type="ARBA" id="ARBA00022723"/>
    </source>
</evidence>
<evidence type="ECO:0000256" key="8">
    <source>
        <dbReference type="ARBA" id="ARBA00047683"/>
    </source>
</evidence>
<comment type="catalytic activity">
    <reaction evidence="8">
        <text>chorismate + L-glutamine = anthranilate + pyruvate + L-glutamate + H(+)</text>
        <dbReference type="Rhea" id="RHEA:21732"/>
        <dbReference type="ChEBI" id="CHEBI:15361"/>
        <dbReference type="ChEBI" id="CHEBI:15378"/>
        <dbReference type="ChEBI" id="CHEBI:16567"/>
        <dbReference type="ChEBI" id="CHEBI:29748"/>
        <dbReference type="ChEBI" id="CHEBI:29985"/>
        <dbReference type="ChEBI" id="CHEBI:58359"/>
        <dbReference type="EC" id="4.1.3.27"/>
    </reaction>
</comment>
<proteinExistence type="predicted"/>
<evidence type="ECO:0000313" key="12">
    <source>
        <dbReference type="Proteomes" id="UP000510842"/>
    </source>
</evidence>
<dbReference type="SUPFAM" id="SSF56322">
    <property type="entry name" value="ADC synthase"/>
    <property type="match status" value="1"/>
</dbReference>
<dbReference type="RefSeq" id="WP_180824929.1">
    <property type="nucleotide sequence ID" value="NZ_LR744089.1"/>
</dbReference>
<evidence type="ECO:0000256" key="6">
    <source>
        <dbReference type="ARBA" id="ARBA00023239"/>
    </source>
</evidence>
<dbReference type="GO" id="GO:0046872">
    <property type="term" value="F:metal ion binding"/>
    <property type="evidence" value="ECO:0007669"/>
    <property type="project" value="UniProtKB-KW"/>
</dbReference>
<evidence type="ECO:0000313" key="11">
    <source>
        <dbReference type="EMBL" id="CAA3708015.1"/>
    </source>
</evidence>
<dbReference type="GO" id="GO:0004049">
    <property type="term" value="F:anthranilate synthase activity"/>
    <property type="evidence" value="ECO:0007669"/>
    <property type="project" value="UniProtKB-EC"/>
</dbReference>
<organism evidence="11 12">
    <name type="scientific">Candidatus Portiera aleyrodidarum</name>
    <name type="common">primary endosymbiont of Bemisia tabaci</name>
    <dbReference type="NCBI Taxonomy" id="91844"/>
    <lineage>
        <taxon>Bacteria</taxon>
        <taxon>Pseudomonadati</taxon>
        <taxon>Pseudomonadota</taxon>
        <taxon>Gammaproteobacteria</taxon>
        <taxon>Candidatus Johnevansiales</taxon>
        <taxon>Candidatus Johnevansiaceae</taxon>
        <taxon>Candidatus Portiera</taxon>
    </lineage>
</organism>
<dbReference type="EMBL" id="LR744089">
    <property type="protein sequence ID" value="CAA3708015.1"/>
    <property type="molecule type" value="Genomic_DNA"/>
</dbReference>
<evidence type="ECO:0000259" key="9">
    <source>
        <dbReference type="Pfam" id="PF00425"/>
    </source>
</evidence>
<dbReference type="GO" id="GO:0000162">
    <property type="term" value="P:L-tryptophan biosynthetic process"/>
    <property type="evidence" value="ECO:0007669"/>
    <property type="project" value="TreeGrafter"/>
</dbReference>
<feature type="domain" description="Chorismate-utilising enzyme C-terminal" evidence="9">
    <location>
        <begin position="228"/>
        <end position="477"/>
    </location>
</feature>
<evidence type="ECO:0000256" key="1">
    <source>
        <dbReference type="ARBA" id="ARBA00001946"/>
    </source>
</evidence>
<dbReference type="InterPro" id="IPR005801">
    <property type="entry name" value="ADC_synthase"/>
</dbReference>
<keyword evidence="12" id="KW-1185">Reference proteome</keyword>
<gene>
    <name evidence="11" type="primary">trpE</name>
    <name evidence="11" type="ORF">PEMO_0240</name>
</gene>
<comment type="subunit">
    <text evidence="2">Heterotetramer consisting of two non-identical subunits: a beta subunit (TrpG) and a large alpha subunit (TrpE).</text>
</comment>
<keyword evidence="6 11" id="KW-0456">Lyase</keyword>
<dbReference type="Pfam" id="PF04715">
    <property type="entry name" value="Anth_synt_I_N"/>
    <property type="match status" value="1"/>
</dbReference>
<dbReference type="PRINTS" id="PR00095">
    <property type="entry name" value="ANTSNTHASEI"/>
</dbReference>
<dbReference type="PANTHER" id="PTHR11236:SF48">
    <property type="entry name" value="ISOCHORISMATE SYNTHASE MENF"/>
    <property type="match status" value="1"/>
</dbReference>
<dbReference type="Gene3D" id="3.60.120.10">
    <property type="entry name" value="Anthranilate synthase"/>
    <property type="match status" value="1"/>
</dbReference>
<protein>
    <recommendedName>
        <fullName evidence="3">Anthranilate synthase component 1</fullName>
    </recommendedName>
</protein>
<evidence type="ECO:0000256" key="3">
    <source>
        <dbReference type="ARBA" id="ARBA00020653"/>
    </source>
</evidence>
<reference evidence="11 12" key="1">
    <citation type="submission" date="2019-12" db="EMBL/GenBank/DDBJ databases">
        <authorList>
            <person name="Santos-Garcia D."/>
            <person name="Santos-Garcia D."/>
            <person name="Santos-Garcia D."/>
        </authorList>
    </citation>
    <scope>NUCLEOTIDE SEQUENCE [LARGE SCALE GENOMIC DNA]</scope>
    <source>
        <strain evidence="11">PeMo</strain>
    </source>
</reference>
<evidence type="ECO:0000259" key="10">
    <source>
        <dbReference type="Pfam" id="PF04715"/>
    </source>
</evidence>
<accession>A0A6S6S4U0</accession>
<feature type="domain" description="Anthranilate synthase component I N-terminal" evidence="10">
    <location>
        <begin position="17"/>
        <end position="161"/>
    </location>
</feature>
<sequence>MKLLKNRILIYKEIISDIDTPLSLYMKIANYPWTFLLESIEGKKKWCRYSIIGLRCNQRIEVYGNKIKLFKDKIKIEKIKIIDPLLWISKYIKQIKKTIINKSKTRFDGGLVGYFGYDIIRFIEPTIKYYKQYDPINTPDIFLLRANDIIIVDKYSGRLTILVNVNIYEKQYLKKGFERIKLIENKISDKFINKSKIYSSDLYNNNINNHILKKYKQKPIFSSFNKFTFKNSIIKIQNFIYSGDVMQCVPSQRIIIPFYSKPLNLYRALRVLNPSPYMFYLNLKDHSVVGSSPEILVRLDNKKITLRPIAGTRHRAKHKKYDIYLENELLKDYKEFSEHIMLIDLGRNDVGKVSSTVRVTNQLLIERYSHVMHIVSNIIGILKPKLDLIDVLRATFPAGTISGAPKIRALEIINEIEPVKRGIYSGAIGYLSWNGNMNIAIAIRTAILKNNKLHIQSGGGIIEESNEDKEWNEILNKSSVILKAAAIVEENLV</sequence>
<evidence type="ECO:0000256" key="5">
    <source>
        <dbReference type="ARBA" id="ARBA00022842"/>
    </source>
</evidence>
<evidence type="ECO:0000256" key="7">
    <source>
        <dbReference type="ARBA" id="ARBA00025634"/>
    </source>
</evidence>
<dbReference type="AlphaFoldDB" id="A0A6S6S4U0"/>